<keyword evidence="6" id="KW-0813">Transport</keyword>
<dbReference type="Proteomes" id="UP001596116">
    <property type="component" value="Unassembled WGS sequence"/>
</dbReference>
<dbReference type="Pfam" id="PF00813">
    <property type="entry name" value="FliP"/>
    <property type="match status" value="1"/>
</dbReference>
<evidence type="ECO:0000256" key="5">
    <source>
        <dbReference type="ARBA" id="ARBA00023136"/>
    </source>
</evidence>
<dbReference type="EMBL" id="JBHPON010000001">
    <property type="protein sequence ID" value="MFC6033933.1"/>
    <property type="molecule type" value="Genomic_DNA"/>
</dbReference>
<keyword evidence="3 6" id="KW-0812">Transmembrane</keyword>
<feature type="transmembrane region" description="Helical" evidence="6">
    <location>
        <begin position="230"/>
        <end position="251"/>
    </location>
</feature>
<accession>A0ABW1KU03</accession>
<evidence type="ECO:0000313" key="9">
    <source>
        <dbReference type="Proteomes" id="UP001596116"/>
    </source>
</evidence>
<protein>
    <recommendedName>
        <fullName evidence="6">Flagellar biosynthetic protein FliP</fullName>
    </recommendedName>
</protein>
<keyword evidence="8" id="KW-0969">Cilium</keyword>
<dbReference type="InterPro" id="IPR005838">
    <property type="entry name" value="T3SS_IM_P"/>
</dbReference>
<evidence type="ECO:0000313" key="8">
    <source>
        <dbReference type="EMBL" id="MFC6033933.1"/>
    </source>
</evidence>
<dbReference type="PANTHER" id="PTHR30587:SF2">
    <property type="entry name" value="SURFACE PRESENTATION OF ANTIGENS PROTEIN SPAP"/>
    <property type="match status" value="1"/>
</dbReference>
<evidence type="ECO:0000256" key="7">
    <source>
        <dbReference type="SAM" id="SignalP"/>
    </source>
</evidence>
<keyword evidence="7" id="KW-0732">Signal</keyword>
<dbReference type="PRINTS" id="PR01302">
    <property type="entry name" value="TYPE3IMPPROT"/>
</dbReference>
<dbReference type="PROSITE" id="PS01060">
    <property type="entry name" value="FLIP_1"/>
    <property type="match status" value="1"/>
</dbReference>
<evidence type="ECO:0000256" key="2">
    <source>
        <dbReference type="ARBA" id="ARBA00022475"/>
    </source>
</evidence>
<dbReference type="NCBIfam" id="TIGR01103">
    <property type="entry name" value="fliP"/>
    <property type="match status" value="1"/>
</dbReference>
<evidence type="ECO:0000256" key="6">
    <source>
        <dbReference type="RuleBase" id="RU362069"/>
    </source>
</evidence>
<feature type="transmembrane region" description="Helical" evidence="6">
    <location>
        <begin position="196"/>
        <end position="218"/>
    </location>
</feature>
<reference evidence="8 9" key="1">
    <citation type="submission" date="2024-09" db="EMBL/GenBank/DDBJ databases">
        <authorList>
            <person name="Zhang Z.-H."/>
        </authorList>
    </citation>
    <scope>NUCLEOTIDE SEQUENCE [LARGE SCALE GENOMIC DNA]</scope>
    <source>
        <strain evidence="8 9">HHTR114</strain>
    </source>
</reference>
<keyword evidence="6" id="KW-1006">Bacterial flagellum protein export</keyword>
<keyword evidence="8" id="KW-0966">Cell projection</keyword>
<keyword evidence="4 6" id="KW-1133">Transmembrane helix</keyword>
<keyword evidence="5 6" id="KW-0472">Membrane</keyword>
<keyword evidence="2 6" id="KW-1003">Cell membrane</keyword>
<feature type="signal peptide" evidence="7">
    <location>
        <begin position="1"/>
        <end position="24"/>
    </location>
</feature>
<comment type="caution">
    <text evidence="6">Lacks conserved residue(s) required for the propagation of feature annotation.</text>
</comment>
<dbReference type="PRINTS" id="PR00951">
    <property type="entry name" value="FLGBIOSNFLIP"/>
</dbReference>
<comment type="subcellular location">
    <subcellularLocation>
        <location evidence="6">Cell membrane</location>
        <topology evidence="6">Multi-pass membrane protein</topology>
    </subcellularLocation>
    <subcellularLocation>
        <location evidence="6">Bacterial flagellum basal body</location>
    </subcellularLocation>
</comment>
<evidence type="ECO:0000256" key="1">
    <source>
        <dbReference type="ARBA" id="ARBA00006257"/>
    </source>
</evidence>
<name>A0ABW1KU03_9PROT</name>
<comment type="function">
    <text evidence="6">Plays a role in the flagellum-specific transport system.</text>
</comment>
<sequence length="255" mass="27488">MGRFRIIIVLLLTLAALGATPAFAQDIVQQPDVLDTAVAEATAGGGLTRRVVQMFLMVTVLSLAPGIAMMVTCLPFMLIVLSILRQGVGLQQAPPNMLIVSVALFLTYFVMEPVFKDAWAAGVSPLLNGEITEEAAFPKMMEPFRVFMEARVDQDAVDILEDARPIETAPAENGMTPMALLVPAFVLSEIQRAFEIGFIVLLPFLVIDLLVASILMAMGMMMVPPAIVSLPFKVAFFVLTNGWVAVSGALVRGYS</sequence>
<dbReference type="PANTHER" id="PTHR30587">
    <property type="entry name" value="FLAGELLAR BIOSYNTHETIC PROTEIN FLIP"/>
    <property type="match status" value="1"/>
</dbReference>
<comment type="similarity">
    <text evidence="1 6">Belongs to the FliP/MopC/SpaP family.</text>
</comment>
<feature type="transmembrane region" description="Helical" evidence="6">
    <location>
        <begin position="54"/>
        <end position="81"/>
    </location>
</feature>
<evidence type="ECO:0000256" key="3">
    <source>
        <dbReference type="ARBA" id="ARBA00022692"/>
    </source>
</evidence>
<keyword evidence="9" id="KW-1185">Reference proteome</keyword>
<gene>
    <name evidence="6 8" type="primary">fliP</name>
    <name evidence="8" type="ORF">ACFMB1_00155</name>
</gene>
<feature type="chain" id="PRO_5046714266" description="Flagellar biosynthetic protein FliP" evidence="7">
    <location>
        <begin position="25"/>
        <end position="255"/>
    </location>
</feature>
<organism evidence="8 9">
    <name type="scientific">Hyphococcus aureus</name>
    <dbReference type="NCBI Taxonomy" id="2666033"/>
    <lineage>
        <taxon>Bacteria</taxon>
        <taxon>Pseudomonadati</taxon>
        <taxon>Pseudomonadota</taxon>
        <taxon>Alphaproteobacteria</taxon>
        <taxon>Parvularculales</taxon>
        <taxon>Parvularculaceae</taxon>
        <taxon>Hyphococcus</taxon>
    </lineage>
</organism>
<dbReference type="RefSeq" id="WP_379881548.1">
    <property type="nucleotide sequence ID" value="NZ_JBHPON010000001.1"/>
</dbReference>
<keyword evidence="8" id="KW-0282">Flagellum</keyword>
<keyword evidence="6" id="KW-1005">Bacterial flagellum biogenesis</keyword>
<dbReference type="InterPro" id="IPR005837">
    <property type="entry name" value="FliP"/>
</dbReference>
<proteinExistence type="inferred from homology"/>
<keyword evidence="6" id="KW-0653">Protein transport</keyword>
<evidence type="ECO:0000256" key="4">
    <source>
        <dbReference type="ARBA" id="ARBA00022989"/>
    </source>
</evidence>
<comment type="caution">
    <text evidence="8">The sequence shown here is derived from an EMBL/GenBank/DDBJ whole genome shotgun (WGS) entry which is preliminary data.</text>
</comment>